<sequence>MAIICIPGSYRPRRERTAQDRAISMSTMSPSTSLNVPSPIIPPGTRSPMRPHTPTRPRLPLPPPALGRQAEAERSADTLPYDAVAHGGRVRMKLPSPFGRGELAQGPAGGVGGEGGATLLGAPAPLGGVLSPDSFDGPVGLDAGVASVSGAGAEAEVEEESRLPSGVFTLLADCYGPTCSRDQLCYSIACPRRLEQQTHLNVKPQPGLRKEASRESLGDLEPDAGTL</sequence>
<accession>A0AAD7GAM9</accession>
<dbReference type="Proteomes" id="UP001221757">
    <property type="component" value="Unassembled WGS sequence"/>
</dbReference>
<feature type="region of interest" description="Disordered" evidence="1">
    <location>
        <begin position="13"/>
        <end position="76"/>
    </location>
</feature>
<dbReference type="EMBL" id="JARKIE010000143">
    <property type="protein sequence ID" value="KAJ7676362.1"/>
    <property type="molecule type" value="Genomic_DNA"/>
</dbReference>
<evidence type="ECO:0000313" key="2">
    <source>
        <dbReference type="EMBL" id="KAJ7676362.1"/>
    </source>
</evidence>
<feature type="compositionally biased region" description="Low complexity" evidence="1">
    <location>
        <begin position="46"/>
        <end position="56"/>
    </location>
</feature>
<protein>
    <submittedName>
        <fullName evidence="2">Uncharacterized protein</fullName>
    </submittedName>
</protein>
<gene>
    <name evidence="2" type="ORF">B0H17DRAFT_1207346</name>
</gene>
<proteinExistence type="predicted"/>
<feature type="compositionally biased region" description="Acidic residues" evidence="1">
    <location>
        <begin position="218"/>
        <end position="227"/>
    </location>
</feature>
<reference evidence="2" key="1">
    <citation type="submission" date="2023-03" db="EMBL/GenBank/DDBJ databases">
        <title>Massive genome expansion in bonnet fungi (Mycena s.s.) driven by repeated elements and novel gene families across ecological guilds.</title>
        <authorList>
            <consortium name="Lawrence Berkeley National Laboratory"/>
            <person name="Harder C.B."/>
            <person name="Miyauchi S."/>
            <person name="Viragh M."/>
            <person name="Kuo A."/>
            <person name="Thoen E."/>
            <person name="Andreopoulos B."/>
            <person name="Lu D."/>
            <person name="Skrede I."/>
            <person name="Drula E."/>
            <person name="Henrissat B."/>
            <person name="Morin E."/>
            <person name="Kohler A."/>
            <person name="Barry K."/>
            <person name="LaButti K."/>
            <person name="Morin E."/>
            <person name="Salamov A."/>
            <person name="Lipzen A."/>
            <person name="Mereny Z."/>
            <person name="Hegedus B."/>
            <person name="Baldrian P."/>
            <person name="Stursova M."/>
            <person name="Weitz H."/>
            <person name="Taylor A."/>
            <person name="Grigoriev I.V."/>
            <person name="Nagy L.G."/>
            <person name="Martin F."/>
            <person name="Kauserud H."/>
        </authorList>
    </citation>
    <scope>NUCLEOTIDE SEQUENCE</scope>
    <source>
        <strain evidence="2">CBHHK067</strain>
    </source>
</reference>
<organism evidence="2 3">
    <name type="scientific">Mycena rosella</name>
    <name type="common">Pink bonnet</name>
    <name type="synonym">Agaricus rosellus</name>
    <dbReference type="NCBI Taxonomy" id="1033263"/>
    <lineage>
        <taxon>Eukaryota</taxon>
        <taxon>Fungi</taxon>
        <taxon>Dikarya</taxon>
        <taxon>Basidiomycota</taxon>
        <taxon>Agaricomycotina</taxon>
        <taxon>Agaricomycetes</taxon>
        <taxon>Agaricomycetidae</taxon>
        <taxon>Agaricales</taxon>
        <taxon>Marasmiineae</taxon>
        <taxon>Mycenaceae</taxon>
        <taxon>Mycena</taxon>
    </lineage>
</organism>
<dbReference type="PANTHER" id="PTHR46572">
    <property type="entry name" value="RHO1 GDP-GTP EXCHANGE PROTEIN 1-RELATED"/>
    <property type="match status" value="1"/>
</dbReference>
<evidence type="ECO:0000313" key="3">
    <source>
        <dbReference type="Proteomes" id="UP001221757"/>
    </source>
</evidence>
<feature type="region of interest" description="Disordered" evidence="1">
    <location>
        <begin position="201"/>
        <end position="227"/>
    </location>
</feature>
<feature type="compositionally biased region" description="Polar residues" evidence="1">
    <location>
        <begin position="24"/>
        <end position="36"/>
    </location>
</feature>
<dbReference type="PANTHER" id="PTHR46572:SF2">
    <property type="entry name" value="RHO1 GDP-GTP EXCHANGE PROTEIN 1-RELATED"/>
    <property type="match status" value="1"/>
</dbReference>
<dbReference type="InterPro" id="IPR052233">
    <property type="entry name" value="Rho-type_GEFs"/>
</dbReference>
<dbReference type="AlphaFoldDB" id="A0AAD7GAM9"/>
<evidence type="ECO:0000256" key="1">
    <source>
        <dbReference type="SAM" id="MobiDB-lite"/>
    </source>
</evidence>
<name>A0AAD7GAM9_MYCRO</name>
<keyword evidence="3" id="KW-1185">Reference proteome</keyword>
<comment type="caution">
    <text evidence="2">The sequence shown here is derived from an EMBL/GenBank/DDBJ whole genome shotgun (WGS) entry which is preliminary data.</text>
</comment>
<feature type="compositionally biased region" description="Basic and acidic residues" evidence="1">
    <location>
        <begin position="208"/>
        <end position="217"/>
    </location>
</feature>